<sequence length="97" mass="10996">MKEAILVPSCAMPKRSLEKTCSCQDKPTGLRYKTGKLLWLKDIGEFVSKDEAVCEGEIEKKVFDFCAPCDGYLVEKCIEDQEEFLYGDILGYVNNET</sequence>
<accession>A0A0U1KU12</accession>
<proteinExistence type="predicted"/>
<dbReference type="CDD" id="cd06849">
    <property type="entry name" value="lipoyl_domain"/>
    <property type="match status" value="1"/>
</dbReference>
<evidence type="ECO:0000313" key="2">
    <source>
        <dbReference type="Proteomes" id="UP000049855"/>
    </source>
</evidence>
<dbReference type="InterPro" id="IPR011053">
    <property type="entry name" value="Single_hybrid_motif"/>
</dbReference>
<name>A0A0U1KU12_9FIRM</name>
<organism evidence="1 2">
    <name type="scientific">Sporomusa ovata</name>
    <dbReference type="NCBI Taxonomy" id="2378"/>
    <lineage>
        <taxon>Bacteria</taxon>
        <taxon>Bacillati</taxon>
        <taxon>Bacillota</taxon>
        <taxon>Negativicutes</taxon>
        <taxon>Selenomonadales</taxon>
        <taxon>Sporomusaceae</taxon>
        <taxon>Sporomusa</taxon>
    </lineage>
</organism>
<evidence type="ECO:0008006" key="3">
    <source>
        <dbReference type="Google" id="ProtNLM"/>
    </source>
</evidence>
<dbReference type="Gene3D" id="2.40.50.100">
    <property type="match status" value="1"/>
</dbReference>
<evidence type="ECO:0000313" key="1">
    <source>
        <dbReference type="EMBL" id="CQR70921.1"/>
    </source>
</evidence>
<protein>
    <recommendedName>
        <fullName evidence="3">Lipoyl-binding domain-containing protein</fullName>
    </recommendedName>
</protein>
<gene>
    <name evidence="1" type="ORF">SpAn4DRAFT_1899</name>
</gene>
<keyword evidence="2" id="KW-1185">Reference proteome</keyword>
<dbReference type="AlphaFoldDB" id="A0A0U1KU12"/>
<dbReference type="EMBL" id="CTRP01000003">
    <property type="protein sequence ID" value="CQR70921.1"/>
    <property type="molecule type" value="Genomic_DNA"/>
</dbReference>
<dbReference type="RefSeq" id="WP_021169634.1">
    <property type="nucleotide sequence ID" value="NZ_CTRP01000003.1"/>
</dbReference>
<dbReference type="SUPFAM" id="SSF51230">
    <property type="entry name" value="Single hybrid motif"/>
    <property type="match status" value="1"/>
</dbReference>
<dbReference type="Proteomes" id="UP000049855">
    <property type="component" value="Unassembled WGS sequence"/>
</dbReference>
<reference evidence="2" key="1">
    <citation type="submission" date="2015-03" db="EMBL/GenBank/DDBJ databases">
        <authorList>
            <person name="Nijsse Bart"/>
        </authorList>
    </citation>
    <scope>NUCLEOTIDE SEQUENCE [LARGE SCALE GENOMIC DNA]</scope>
</reference>